<evidence type="ECO:0000313" key="5">
    <source>
        <dbReference type="EMBL" id="HIP16699.1"/>
    </source>
</evidence>
<evidence type="ECO:0000259" key="4">
    <source>
        <dbReference type="Pfam" id="PF01775"/>
    </source>
</evidence>
<reference evidence="5" key="1">
    <citation type="journal article" date="2020" name="ISME J.">
        <title>Gammaproteobacteria mediating utilization of methyl-, sulfur- and petroleum organic compounds in deep ocean hydrothermal plumes.</title>
        <authorList>
            <person name="Zhou Z."/>
            <person name="Liu Y."/>
            <person name="Pan J."/>
            <person name="Cron B.R."/>
            <person name="Toner B.M."/>
            <person name="Anantharaman K."/>
            <person name="Breier J.A."/>
            <person name="Dick G.J."/>
            <person name="Li M."/>
        </authorList>
    </citation>
    <scope>NUCLEOTIDE SEQUENCE</scope>
    <source>
        <strain evidence="5">SZUA-1385</strain>
    </source>
</reference>
<sequence>MVKIFKITGKILGKDEVMVFTKECRALKEEDALEYIYSDLGSKHHVKRTLIKIEEIKEITKDEVTDQVIQKIMEM</sequence>
<dbReference type="NCBIfam" id="NF001981">
    <property type="entry name" value="PRK00773.1-1"/>
    <property type="match status" value="1"/>
</dbReference>
<evidence type="ECO:0000256" key="2">
    <source>
        <dbReference type="ARBA" id="ARBA00023274"/>
    </source>
</evidence>
<keyword evidence="1 3" id="KW-0689">Ribosomal protein</keyword>
<gene>
    <name evidence="3" type="primary">rpl18a</name>
    <name evidence="3" type="synonym">rpl20e</name>
    <name evidence="3" type="synonym">rplX</name>
    <name evidence="5" type="ORF">EYG76_00120</name>
</gene>
<keyword evidence="3" id="KW-0694">RNA-binding</keyword>
<comment type="subunit">
    <text evidence="3">Part of the 50S ribosomal subunit. Binds 23S rRNA.</text>
</comment>
<dbReference type="GO" id="GO:0003735">
    <property type="term" value="F:structural constituent of ribosome"/>
    <property type="evidence" value="ECO:0007669"/>
    <property type="project" value="InterPro"/>
</dbReference>
<name>A0A832YSK7_9EURY</name>
<dbReference type="Gene3D" id="3.10.20.10">
    <property type="match status" value="1"/>
</dbReference>
<evidence type="ECO:0000313" key="6">
    <source>
        <dbReference type="Proteomes" id="UP000605144"/>
    </source>
</evidence>
<feature type="domain" description="Large ribosomal subunit protein eL20" evidence="4">
    <location>
        <begin position="2"/>
        <end position="57"/>
    </location>
</feature>
<dbReference type="GO" id="GO:0070180">
    <property type="term" value="F:large ribosomal subunit rRNA binding"/>
    <property type="evidence" value="ECO:0007669"/>
    <property type="project" value="UniProtKB-UniRule"/>
</dbReference>
<dbReference type="AlphaFoldDB" id="A0A832YSK7"/>
<dbReference type="GO" id="GO:0005840">
    <property type="term" value="C:ribosome"/>
    <property type="evidence" value="ECO:0007669"/>
    <property type="project" value="UniProtKB-KW"/>
</dbReference>
<organism evidence="5 6">
    <name type="scientific">Methanothermococcus okinawensis</name>
    <dbReference type="NCBI Taxonomy" id="155863"/>
    <lineage>
        <taxon>Archaea</taxon>
        <taxon>Methanobacteriati</taxon>
        <taxon>Methanobacteriota</taxon>
        <taxon>Methanomada group</taxon>
        <taxon>Methanococci</taxon>
        <taxon>Methanococcales</taxon>
        <taxon>Methanococcaceae</taxon>
        <taxon>Methanothermococcus</taxon>
    </lineage>
</organism>
<proteinExistence type="inferred from homology"/>
<comment type="similarity">
    <text evidence="3">Belongs to the eukaryotic ribosomal protein eL20 family.</text>
</comment>
<dbReference type="Proteomes" id="UP000605144">
    <property type="component" value="Unassembled WGS sequence"/>
</dbReference>
<comment type="caution">
    <text evidence="5">The sequence shown here is derived from an EMBL/GenBank/DDBJ whole genome shotgun (WGS) entry which is preliminary data.</text>
</comment>
<dbReference type="SUPFAM" id="SSF160374">
    <property type="entry name" value="RplX-like"/>
    <property type="match status" value="1"/>
</dbReference>
<dbReference type="Pfam" id="PF01775">
    <property type="entry name" value="Ribosomal_L18A"/>
    <property type="match status" value="1"/>
</dbReference>
<dbReference type="EMBL" id="DQSV01000004">
    <property type="protein sequence ID" value="HIP16699.1"/>
    <property type="molecule type" value="Genomic_DNA"/>
</dbReference>
<dbReference type="GO" id="GO:1990904">
    <property type="term" value="C:ribonucleoprotein complex"/>
    <property type="evidence" value="ECO:0007669"/>
    <property type="project" value="UniProtKB-KW"/>
</dbReference>
<dbReference type="HAMAP" id="MF_00273">
    <property type="entry name" value="Ribosomal_eL20"/>
    <property type="match status" value="1"/>
</dbReference>
<dbReference type="InterPro" id="IPR023573">
    <property type="entry name" value="Ribosomal_eL20_dom"/>
</dbReference>
<accession>A0A832YSK7</accession>
<keyword evidence="3" id="KW-0699">rRNA-binding</keyword>
<protein>
    <recommendedName>
        <fullName evidence="3">Large ribosomal subunit protein eL20</fullName>
    </recommendedName>
</protein>
<evidence type="ECO:0000256" key="3">
    <source>
        <dbReference type="HAMAP-Rule" id="MF_00273"/>
    </source>
</evidence>
<keyword evidence="2 3" id="KW-0687">Ribonucleoprotein</keyword>
<dbReference type="GO" id="GO:0006412">
    <property type="term" value="P:translation"/>
    <property type="evidence" value="ECO:0007669"/>
    <property type="project" value="UniProtKB-UniRule"/>
</dbReference>
<dbReference type="InterPro" id="IPR028877">
    <property type="entry name" value="Ribosomal_eL20"/>
</dbReference>
<evidence type="ECO:0000256" key="1">
    <source>
        <dbReference type="ARBA" id="ARBA00022980"/>
    </source>
</evidence>